<comment type="caution">
    <text evidence="2">The sequence shown here is derived from an EMBL/GenBank/DDBJ whole genome shotgun (WGS) entry which is preliminary data.</text>
</comment>
<gene>
    <name evidence="2" type="ORF">RRG08_021388</name>
</gene>
<keyword evidence="1" id="KW-0812">Transmembrane</keyword>
<name>A0AAE1EE14_9GAST</name>
<sequence length="104" mass="11739">MPDDYFCCFRMRFSTNSYTTDWINLEFGIAMGCTISPILLVIAMEVILTAAEGSPGSANVGGGCYMLHLKEFTCSTEDETRRMLERLDVIMAWCRAKLQNGIFF</sequence>
<evidence type="ECO:0008006" key="4">
    <source>
        <dbReference type="Google" id="ProtNLM"/>
    </source>
</evidence>
<organism evidence="2 3">
    <name type="scientific">Elysia crispata</name>
    <name type="common">lettuce slug</name>
    <dbReference type="NCBI Taxonomy" id="231223"/>
    <lineage>
        <taxon>Eukaryota</taxon>
        <taxon>Metazoa</taxon>
        <taxon>Spiralia</taxon>
        <taxon>Lophotrochozoa</taxon>
        <taxon>Mollusca</taxon>
        <taxon>Gastropoda</taxon>
        <taxon>Heterobranchia</taxon>
        <taxon>Euthyneura</taxon>
        <taxon>Panpulmonata</taxon>
        <taxon>Sacoglossa</taxon>
        <taxon>Placobranchoidea</taxon>
        <taxon>Plakobranchidae</taxon>
        <taxon>Elysia</taxon>
    </lineage>
</organism>
<proteinExistence type="predicted"/>
<keyword evidence="3" id="KW-1185">Reference proteome</keyword>
<evidence type="ECO:0000256" key="1">
    <source>
        <dbReference type="SAM" id="Phobius"/>
    </source>
</evidence>
<evidence type="ECO:0000313" key="2">
    <source>
        <dbReference type="EMBL" id="KAK3803417.1"/>
    </source>
</evidence>
<dbReference type="Proteomes" id="UP001283361">
    <property type="component" value="Unassembled WGS sequence"/>
</dbReference>
<protein>
    <recommendedName>
        <fullName evidence="4">Reverse transcriptase domain-containing protein</fullName>
    </recommendedName>
</protein>
<keyword evidence="1" id="KW-1133">Transmembrane helix</keyword>
<keyword evidence="1" id="KW-0472">Membrane</keyword>
<dbReference type="EMBL" id="JAWDGP010000133">
    <property type="protein sequence ID" value="KAK3803417.1"/>
    <property type="molecule type" value="Genomic_DNA"/>
</dbReference>
<evidence type="ECO:0000313" key="3">
    <source>
        <dbReference type="Proteomes" id="UP001283361"/>
    </source>
</evidence>
<accession>A0AAE1EE14</accession>
<feature type="transmembrane region" description="Helical" evidence="1">
    <location>
        <begin position="27"/>
        <end position="48"/>
    </location>
</feature>
<dbReference type="AlphaFoldDB" id="A0AAE1EE14"/>
<reference evidence="2" key="1">
    <citation type="journal article" date="2023" name="G3 (Bethesda)">
        <title>A reference genome for the long-term kleptoplast-retaining sea slug Elysia crispata morphotype clarki.</title>
        <authorList>
            <person name="Eastman K.E."/>
            <person name="Pendleton A.L."/>
            <person name="Shaikh M.A."/>
            <person name="Suttiyut T."/>
            <person name="Ogas R."/>
            <person name="Tomko P."/>
            <person name="Gavelis G."/>
            <person name="Widhalm J.R."/>
            <person name="Wisecaver J.H."/>
        </authorList>
    </citation>
    <scope>NUCLEOTIDE SEQUENCE</scope>
    <source>
        <strain evidence="2">ECLA1</strain>
    </source>
</reference>